<dbReference type="PROSITE" id="PS51257">
    <property type="entry name" value="PROKAR_LIPOPROTEIN"/>
    <property type="match status" value="1"/>
</dbReference>
<keyword evidence="4" id="KW-1185">Reference proteome</keyword>
<feature type="chain" id="PRO_5002927969" evidence="1">
    <location>
        <begin position="22"/>
        <end position="419"/>
    </location>
</feature>
<evidence type="ECO:0000256" key="1">
    <source>
        <dbReference type="SAM" id="SignalP"/>
    </source>
</evidence>
<name>C3J849_POREA</name>
<dbReference type="InterPro" id="IPR003343">
    <property type="entry name" value="Big_2"/>
</dbReference>
<dbReference type="Pfam" id="PF02368">
    <property type="entry name" value="Big_2"/>
    <property type="match status" value="1"/>
</dbReference>
<evidence type="ECO:0000313" key="3">
    <source>
        <dbReference type="EMBL" id="EEN83769.1"/>
    </source>
</evidence>
<dbReference type="Gene3D" id="2.60.40.1080">
    <property type="match status" value="1"/>
</dbReference>
<dbReference type="SUPFAM" id="SSF49373">
    <property type="entry name" value="Invasin/intimin cell-adhesion fragments"/>
    <property type="match status" value="1"/>
</dbReference>
<organism evidence="3 4">
    <name type="scientific">Porphyromonas endodontalis (strain ATCC 35406 / DSM 24491 / JCM 8526 / CCUG 16442 / BCRC 14492 / NCTC 13058 / HG 370)</name>
    <name type="common">Bacteroides endodontalis</name>
    <dbReference type="NCBI Taxonomy" id="553175"/>
    <lineage>
        <taxon>Bacteria</taxon>
        <taxon>Pseudomonadati</taxon>
        <taxon>Bacteroidota</taxon>
        <taxon>Bacteroidia</taxon>
        <taxon>Bacteroidales</taxon>
        <taxon>Porphyromonadaceae</taxon>
        <taxon>Porphyromonas</taxon>
    </lineage>
</organism>
<dbReference type="AlphaFoldDB" id="C3J849"/>
<gene>
    <name evidence="3" type="ORF">POREN0001_1292</name>
</gene>
<dbReference type="Proteomes" id="UP000004295">
    <property type="component" value="Unassembled WGS sequence"/>
</dbReference>
<dbReference type="GeneID" id="93365601"/>
<dbReference type="EMBL" id="ACNN01000005">
    <property type="protein sequence ID" value="EEN83769.1"/>
    <property type="molecule type" value="Genomic_DNA"/>
</dbReference>
<accession>C3J849</accession>
<keyword evidence="1" id="KW-0732">Signal</keyword>
<feature type="signal peptide" evidence="1">
    <location>
        <begin position="1"/>
        <end position="21"/>
    </location>
</feature>
<dbReference type="InterPro" id="IPR008964">
    <property type="entry name" value="Invasin/intimin_cell_adhesion"/>
</dbReference>
<reference evidence="3 4" key="1">
    <citation type="submission" date="2009-04" db="EMBL/GenBank/DDBJ databases">
        <authorList>
            <person name="Sebastian Y."/>
            <person name="Madupu R."/>
            <person name="Durkin A.S."/>
            <person name="Torralba M."/>
            <person name="Methe B."/>
            <person name="Sutton G.G."/>
            <person name="Strausberg R.L."/>
            <person name="Nelson K.E."/>
        </authorList>
    </citation>
    <scope>NUCLEOTIDE SEQUENCE [LARGE SCALE GENOMIC DNA]</scope>
    <source>
        <strain evidence="4">ATCC 35406 / BCRC 14492 / JCM 8526 / NCTC 13058 / HG 370</strain>
    </source>
</reference>
<proteinExistence type="predicted"/>
<feature type="domain" description="BIG2" evidence="2">
    <location>
        <begin position="31"/>
        <end position="107"/>
    </location>
</feature>
<dbReference type="eggNOG" id="COG5492">
    <property type="taxonomic scope" value="Bacteria"/>
</dbReference>
<sequence length="419" mass="46364">MKAKQSTLLLLIALTMTLWTACDRSTPKPQQKTTITVSPTKVSLHVGETQQLSVQISPQESQLKPVFQSQSPAIATVSEQGLVTGVAVGETTIRVQVGDTTALVPVQVEEAPIQVVQEMPMLKFAIPRNDSEQIEDQEVIAYEAKLGRTQQEVDYRPSGFLGKGLTTIPAVVYGIPVDGDADLILAYGKESVADCERTRAMLNQLGFSHIEKAKVSNYLGDEFMGLRAIHDSNPNITVALMDMPNEKLGTTMFIEFAKRQPENTIIDTKHAILPNVQDFPSLEKLATKDPSQINAFEEGLGLRTFRSGESPLPTHLFYRTTESKVQETNLEFVFYIAPTKVGSLGFIITELLCVSSERDLRSKALQDYLKANGFDQNYKVSGDAILTVNNKEGALCRISLVRLGQDKYVYQMFLFPPTR</sequence>
<dbReference type="STRING" id="553175.POREN0001_1292"/>
<dbReference type="SMART" id="SM00635">
    <property type="entry name" value="BID_2"/>
    <property type="match status" value="1"/>
</dbReference>
<comment type="caution">
    <text evidence="3">The sequence shown here is derived from an EMBL/GenBank/DDBJ whole genome shotgun (WGS) entry which is preliminary data.</text>
</comment>
<protein>
    <submittedName>
        <fullName evidence="3">Bacterial group 2 Ig-like protein</fullName>
    </submittedName>
</protein>
<evidence type="ECO:0000259" key="2">
    <source>
        <dbReference type="SMART" id="SM00635"/>
    </source>
</evidence>
<dbReference type="RefSeq" id="WP_004332250.1">
    <property type="nucleotide sequence ID" value="NZ_ACNN01000005.1"/>
</dbReference>
<evidence type="ECO:0000313" key="4">
    <source>
        <dbReference type="Proteomes" id="UP000004295"/>
    </source>
</evidence>